<evidence type="ECO:0000256" key="1">
    <source>
        <dbReference type="SAM" id="MobiDB-lite"/>
    </source>
</evidence>
<dbReference type="Proteomes" id="UP001362999">
    <property type="component" value="Unassembled WGS sequence"/>
</dbReference>
<proteinExistence type="predicted"/>
<reference evidence="2 3" key="1">
    <citation type="journal article" date="2024" name="J Genomics">
        <title>Draft genome sequencing and assembly of Favolaschia claudopus CIRM-BRFM 2984 isolated from oak limbs.</title>
        <authorList>
            <person name="Navarro D."/>
            <person name="Drula E."/>
            <person name="Chaduli D."/>
            <person name="Cazenave R."/>
            <person name="Ahrendt S."/>
            <person name="Wang J."/>
            <person name="Lipzen A."/>
            <person name="Daum C."/>
            <person name="Barry K."/>
            <person name="Grigoriev I.V."/>
            <person name="Favel A."/>
            <person name="Rosso M.N."/>
            <person name="Martin F."/>
        </authorList>
    </citation>
    <scope>NUCLEOTIDE SEQUENCE [LARGE SCALE GENOMIC DNA]</scope>
    <source>
        <strain evidence="2 3">CIRM-BRFM 2984</strain>
    </source>
</reference>
<evidence type="ECO:0000313" key="3">
    <source>
        <dbReference type="Proteomes" id="UP001362999"/>
    </source>
</evidence>
<protein>
    <submittedName>
        <fullName evidence="2">Uncharacterized protein</fullName>
    </submittedName>
</protein>
<evidence type="ECO:0000313" key="2">
    <source>
        <dbReference type="EMBL" id="KAK6992882.1"/>
    </source>
</evidence>
<gene>
    <name evidence="2" type="ORF">R3P38DRAFT_135550</name>
</gene>
<feature type="region of interest" description="Disordered" evidence="1">
    <location>
        <begin position="234"/>
        <end position="259"/>
    </location>
</feature>
<dbReference type="AlphaFoldDB" id="A0AAV9ZVT5"/>
<accession>A0AAV9ZVT5</accession>
<comment type="caution">
    <text evidence="2">The sequence shown here is derived from an EMBL/GenBank/DDBJ whole genome shotgun (WGS) entry which is preliminary data.</text>
</comment>
<sequence>MGRSKPTLTTHRTVICPSKPSTLFLLTYIFMGRKLSDLFVAQVHGNLSLLRGTVPAAALIKINAPSLTTTESNDWQWYGKHHYKLFVTSFVEDVCGLVFNTHIWSQLRDYLMGSAFIEYVEKILKLEPHGFYTVIGAQLDCDDATANVPQEWLVYLFRPLGLAVEQYGKDLYGQYRQYLDGHKVQHELFVAFQYYEQHEERNNHLVNKKDTDGNPVGDPAIAYHNLQKIISKQNERNRSKTTPVAPHAPTQPFPNTTREVSSPAGYTVYVYAGLFVTPWKRLTIPGEELEDGEVPETEV</sequence>
<dbReference type="EMBL" id="JAWWNJ010000106">
    <property type="protein sequence ID" value="KAK6992882.1"/>
    <property type="molecule type" value="Genomic_DNA"/>
</dbReference>
<organism evidence="2 3">
    <name type="scientific">Favolaschia claudopus</name>
    <dbReference type="NCBI Taxonomy" id="2862362"/>
    <lineage>
        <taxon>Eukaryota</taxon>
        <taxon>Fungi</taxon>
        <taxon>Dikarya</taxon>
        <taxon>Basidiomycota</taxon>
        <taxon>Agaricomycotina</taxon>
        <taxon>Agaricomycetes</taxon>
        <taxon>Agaricomycetidae</taxon>
        <taxon>Agaricales</taxon>
        <taxon>Marasmiineae</taxon>
        <taxon>Mycenaceae</taxon>
        <taxon>Favolaschia</taxon>
    </lineage>
</organism>
<name>A0AAV9ZVT5_9AGAR</name>
<keyword evidence="3" id="KW-1185">Reference proteome</keyword>